<dbReference type="Proteomes" id="UP001060215">
    <property type="component" value="Chromosome 3"/>
</dbReference>
<proteinExistence type="predicted"/>
<comment type="caution">
    <text evidence="1">The sequence shown here is derived from an EMBL/GenBank/DDBJ whole genome shotgun (WGS) entry which is preliminary data.</text>
</comment>
<evidence type="ECO:0000313" key="2">
    <source>
        <dbReference type="Proteomes" id="UP001060215"/>
    </source>
</evidence>
<evidence type="ECO:0000313" key="1">
    <source>
        <dbReference type="EMBL" id="KAI8025024.1"/>
    </source>
</evidence>
<organism evidence="1 2">
    <name type="scientific">Camellia lanceoleosa</name>
    <dbReference type="NCBI Taxonomy" id="1840588"/>
    <lineage>
        <taxon>Eukaryota</taxon>
        <taxon>Viridiplantae</taxon>
        <taxon>Streptophyta</taxon>
        <taxon>Embryophyta</taxon>
        <taxon>Tracheophyta</taxon>
        <taxon>Spermatophyta</taxon>
        <taxon>Magnoliopsida</taxon>
        <taxon>eudicotyledons</taxon>
        <taxon>Gunneridae</taxon>
        <taxon>Pentapetalae</taxon>
        <taxon>asterids</taxon>
        <taxon>Ericales</taxon>
        <taxon>Theaceae</taxon>
        <taxon>Camellia</taxon>
    </lineage>
</organism>
<gene>
    <name evidence="1" type="ORF">LOK49_LG02G01762</name>
</gene>
<reference evidence="1 2" key="1">
    <citation type="journal article" date="2022" name="Plant J.">
        <title>Chromosome-level genome of Camellia lanceoleosa provides a valuable resource for understanding genome evolution and self-incompatibility.</title>
        <authorList>
            <person name="Gong W."/>
            <person name="Xiao S."/>
            <person name="Wang L."/>
            <person name="Liao Z."/>
            <person name="Chang Y."/>
            <person name="Mo W."/>
            <person name="Hu G."/>
            <person name="Li W."/>
            <person name="Zhao G."/>
            <person name="Zhu H."/>
            <person name="Hu X."/>
            <person name="Ji K."/>
            <person name="Xiang X."/>
            <person name="Song Q."/>
            <person name="Yuan D."/>
            <person name="Jin S."/>
            <person name="Zhang L."/>
        </authorList>
    </citation>
    <scope>NUCLEOTIDE SEQUENCE [LARGE SCALE GENOMIC DNA]</scope>
    <source>
        <strain evidence="1">SQ_2022a</strain>
    </source>
</reference>
<accession>A0ACC0IIA7</accession>
<protein>
    <submittedName>
        <fullName evidence="1">Uncharacterized protein</fullName>
    </submittedName>
</protein>
<dbReference type="EMBL" id="CM045760">
    <property type="protein sequence ID" value="KAI8025024.1"/>
    <property type="molecule type" value="Genomic_DNA"/>
</dbReference>
<name>A0ACC0IIA7_9ERIC</name>
<sequence length="96" mass="11109">MNLAHPRNSIEVAAKHVATLVVLPEMWNCPYSIDYFEKFARILIIRTAPHHFLCCREVALGNRITIVGGSMQKRRKNGRLYNTAVFWTRWKPKGQA</sequence>
<keyword evidence="2" id="KW-1185">Reference proteome</keyword>